<dbReference type="InterPro" id="IPR031957">
    <property type="entry name" value="DUF4777"/>
</dbReference>
<dbReference type="PhylomeDB" id="B4N7D4"/>
<feature type="domain" description="DUF4777" evidence="1">
    <location>
        <begin position="1"/>
        <end position="66"/>
    </location>
</feature>
<sequence>MPNFNGAIIMHTLQSLKSPATLREIVMTIAKHTELSTEDLKKPVKQTLEMGELAGFLQKLNGRYFLAPMTFSSLMSDIKNLDYDNIEIPSIVEKRMMAKKQGYGTQSTTTLMPQVVRTGPKRLQSTSNINAIKRQI</sequence>
<dbReference type="Proteomes" id="UP000007798">
    <property type="component" value="Unassembled WGS sequence"/>
</dbReference>
<dbReference type="OrthoDB" id="8028668at2759"/>
<gene>
    <name evidence="2" type="primary">Dwil\GK21045</name>
    <name evidence="2" type="ORF">Dwil_GK21045</name>
</gene>
<evidence type="ECO:0000313" key="2">
    <source>
        <dbReference type="EMBL" id="EDW80275.1"/>
    </source>
</evidence>
<keyword evidence="3" id="KW-1185">Reference proteome</keyword>
<evidence type="ECO:0000259" key="1">
    <source>
        <dbReference type="Pfam" id="PF16007"/>
    </source>
</evidence>
<dbReference type="STRING" id="7260.B4N7D4"/>
<dbReference type="InParanoid" id="B4N7D4"/>
<name>B4N7D4_DROWI</name>
<dbReference type="Pfam" id="PF16007">
    <property type="entry name" value="DUF4777"/>
    <property type="match status" value="1"/>
</dbReference>
<dbReference type="eggNOG" id="ENOG502T95W">
    <property type="taxonomic scope" value="Eukaryota"/>
</dbReference>
<dbReference type="HOGENOM" id="CLU_133450_0_0_1"/>
<accession>B4N7D4</accession>
<dbReference type="EMBL" id="CH964182">
    <property type="protein sequence ID" value="EDW80275.1"/>
    <property type="molecule type" value="Genomic_DNA"/>
</dbReference>
<organism evidence="2 3">
    <name type="scientific">Drosophila willistoni</name>
    <name type="common">Fruit fly</name>
    <dbReference type="NCBI Taxonomy" id="7260"/>
    <lineage>
        <taxon>Eukaryota</taxon>
        <taxon>Metazoa</taxon>
        <taxon>Ecdysozoa</taxon>
        <taxon>Arthropoda</taxon>
        <taxon>Hexapoda</taxon>
        <taxon>Insecta</taxon>
        <taxon>Pterygota</taxon>
        <taxon>Neoptera</taxon>
        <taxon>Endopterygota</taxon>
        <taxon>Diptera</taxon>
        <taxon>Brachycera</taxon>
        <taxon>Muscomorpha</taxon>
        <taxon>Ephydroidea</taxon>
        <taxon>Drosophilidae</taxon>
        <taxon>Drosophila</taxon>
        <taxon>Sophophora</taxon>
    </lineage>
</organism>
<dbReference type="KEGG" id="dwi:6646598"/>
<proteinExistence type="predicted"/>
<dbReference type="AlphaFoldDB" id="B4N7D4"/>
<reference evidence="2 3" key="1">
    <citation type="journal article" date="2007" name="Nature">
        <title>Evolution of genes and genomes on the Drosophila phylogeny.</title>
        <authorList>
            <consortium name="Drosophila 12 Genomes Consortium"/>
            <person name="Clark A.G."/>
            <person name="Eisen M.B."/>
            <person name="Smith D.R."/>
            <person name="Bergman C.M."/>
            <person name="Oliver B."/>
            <person name="Markow T.A."/>
            <person name="Kaufman T.C."/>
            <person name="Kellis M."/>
            <person name="Gelbart W."/>
            <person name="Iyer V.N."/>
            <person name="Pollard D.A."/>
            <person name="Sackton T.B."/>
            <person name="Larracuente A.M."/>
            <person name="Singh N.D."/>
            <person name="Abad J.P."/>
            <person name="Abt D.N."/>
            <person name="Adryan B."/>
            <person name="Aguade M."/>
            <person name="Akashi H."/>
            <person name="Anderson W.W."/>
            <person name="Aquadro C.F."/>
            <person name="Ardell D.H."/>
            <person name="Arguello R."/>
            <person name="Artieri C.G."/>
            <person name="Barbash D.A."/>
            <person name="Barker D."/>
            <person name="Barsanti P."/>
            <person name="Batterham P."/>
            <person name="Batzoglou S."/>
            <person name="Begun D."/>
            <person name="Bhutkar A."/>
            <person name="Blanco E."/>
            <person name="Bosak S.A."/>
            <person name="Bradley R.K."/>
            <person name="Brand A.D."/>
            <person name="Brent M.R."/>
            <person name="Brooks A.N."/>
            <person name="Brown R.H."/>
            <person name="Butlin R.K."/>
            <person name="Caggese C."/>
            <person name="Calvi B.R."/>
            <person name="Bernardo de Carvalho A."/>
            <person name="Caspi A."/>
            <person name="Castrezana S."/>
            <person name="Celniker S.E."/>
            <person name="Chang J.L."/>
            <person name="Chapple C."/>
            <person name="Chatterji S."/>
            <person name="Chinwalla A."/>
            <person name="Civetta A."/>
            <person name="Clifton S.W."/>
            <person name="Comeron J.M."/>
            <person name="Costello J.C."/>
            <person name="Coyne J.A."/>
            <person name="Daub J."/>
            <person name="David R.G."/>
            <person name="Delcher A.L."/>
            <person name="Delehaunty K."/>
            <person name="Do C.B."/>
            <person name="Ebling H."/>
            <person name="Edwards K."/>
            <person name="Eickbush T."/>
            <person name="Evans J.D."/>
            <person name="Filipski A."/>
            <person name="Findeiss S."/>
            <person name="Freyhult E."/>
            <person name="Fulton L."/>
            <person name="Fulton R."/>
            <person name="Garcia A.C."/>
            <person name="Gardiner A."/>
            <person name="Garfield D.A."/>
            <person name="Garvin B.E."/>
            <person name="Gibson G."/>
            <person name="Gilbert D."/>
            <person name="Gnerre S."/>
            <person name="Godfrey J."/>
            <person name="Good R."/>
            <person name="Gotea V."/>
            <person name="Gravely B."/>
            <person name="Greenberg A.J."/>
            <person name="Griffiths-Jones S."/>
            <person name="Gross S."/>
            <person name="Guigo R."/>
            <person name="Gustafson E.A."/>
            <person name="Haerty W."/>
            <person name="Hahn M.W."/>
            <person name="Halligan D.L."/>
            <person name="Halpern A.L."/>
            <person name="Halter G.M."/>
            <person name="Han M.V."/>
            <person name="Heger A."/>
            <person name="Hillier L."/>
            <person name="Hinrichs A.S."/>
            <person name="Holmes I."/>
            <person name="Hoskins R.A."/>
            <person name="Hubisz M.J."/>
            <person name="Hultmark D."/>
            <person name="Huntley M.A."/>
            <person name="Jaffe D.B."/>
            <person name="Jagadeeshan S."/>
            <person name="Jeck W.R."/>
            <person name="Johnson J."/>
            <person name="Jones C.D."/>
            <person name="Jordan W.C."/>
            <person name="Karpen G.H."/>
            <person name="Kataoka E."/>
            <person name="Keightley P.D."/>
            <person name="Kheradpour P."/>
            <person name="Kirkness E.F."/>
            <person name="Koerich L.B."/>
            <person name="Kristiansen K."/>
            <person name="Kudrna D."/>
            <person name="Kulathinal R.J."/>
            <person name="Kumar S."/>
            <person name="Kwok R."/>
            <person name="Lander E."/>
            <person name="Langley C.H."/>
            <person name="Lapoint R."/>
            <person name="Lazzaro B.P."/>
            <person name="Lee S.J."/>
            <person name="Levesque L."/>
            <person name="Li R."/>
            <person name="Lin C.F."/>
            <person name="Lin M.F."/>
            <person name="Lindblad-Toh K."/>
            <person name="Llopart A."/>
            <person name="Long M."/>
            <person name="Low L."/>
            <person name="Lozovsky E."/>
            <person name="Lu J."/>
            <person name="Luo M."/>
            <person name="Machado C.A."/>
            <person name="Makalowski W."/>
            <person name="Marzo M."/>
            <person name="Matsuda M."/>
            <person name="Matzkin L."/>
            <person name="McAllister B."/>
            <person name="McBride C.S."/>
            <person name="McKernan B."/>
            <person name="McKernan K."/>
            <person name="Mendez-Lago M."/>
            <person name="Minx P."/>
            <person name="Mollenhauer M.U."/>
            <person name="Montooth K."/>
            <person name="Mount S.M."/>
            <person name="Mu X."/>
            <person name="Myers E."/>
            <person name="Negre B."/>
            <person name="Newfeld S."/>
            <person name="Nielsen R."/>
            <person name="Noor M.A."/>
            <person name="O'Grady P."/>
            <person name="Pachter L."/>
            <person name="Papaceit M."/>
            <person name="Parisi M.J."/>
            <person name="Parisi M."/>
            <person name="Parts L."/>
            <person name="Pedersen J.S."/>
            <person name="Pesole G."/>
            <person name="Phillippy A.M."/>
            <person name="Ponting C.P."/>
            <person name="Pop M."/>
            <person name="Porcelli D."/>
            <person name="Powell J.R."/>
            <person name="Prohaska S."/>
            <person name="Pruitt K."/>
            <person name="Puig M."/>
            <person name="Quesneville H."/>
            <person name="Ram K.R."/>
            <person name="Rand D."/>
            <person name="Rasmussen M.D."/>
            <person name="Reed L.K."/>
            <person name="Reenan R."/>
            <person name="Reily A."/>
            <person name="Remington K.A."/>
            <person name="Rieger T.T."/>
            <person name="Ritchie M.G."/>
            <person name="Robin C."/>
            <person name="Rogers Y.H."/>
            <person name="Rohde C."/>
            <person name="Rozas J."/>
            <person name="Rubenfield M.J."/>
            <person name="Ruiz A."/>
            <person name="Russo S."/>
            <person name="Salzberg S.L."/>
            <person name="Sanchez-Gracia A."/>
            <person name="Saranga D.J."/>
            <person name="Sato H."/>
            <person name="Schaeffer S.W."/>
            <person name="Schatz M.C."/>
            <person name="Schlenke T."/>
            <person name="Schwartz R."/>
            <person name="Segarra C."/>
            <person name="Singh R.S."/>
            <person name="Sirot L."/>
            <person name="Sirota M."/>
            <person name="Sisneros N.B."/>
            <person name="Smith C.D."/>
            <person name="Smith T.F."/>
            <person name="Spieth J."/>
            <person name="Stage D.E."/>
            <person name="Stark A."/>
            <person name="Stephan W."/>
            <person name="Strausberg R.L."/>
            <person name="Strempel S."/>
            <person name="Sturgill D."/>
            <person name="Sutton G."/>
            <person name="Sutton G.G."/>
            <person name="Tao W."/>
            <person name="Teichmann S."/>
            <person name="Tobari Y.N."/>
            <person name="Tomimura Y."/>
            <person name="Tsolas J.M."/>
            <person name="Valente V.L."/>
            <person name="Venter E."/>
            <person name="Venter J.C."/>
            <person name="Vicario S."/>
            <person name="Vieira F.G."/>
            <person name="Vilella A.J."/>
            <person name="Villasante A."/>
            <person name="Walenz B."/>
            <person name="Wang J."/>
            <person name="Wasserman M."/>
            <person name="Watts T."/>
            <person name="Wilson D."/>
            <person name="Wilson R.K."/>
            <person name="Wing R.A."/>
            <person name="Wolfner M.F."/>
            <person name="Wong A."/>
            <person name="Wong G.K."/>
            <person name="Wu C.I."/>
            <person name="Wu G."/>
            <person name="Yamamoto D."/>
            <person name="Yang H.P."/>
            <person name="Yang S.P."/>
            <person name="Yorke J.A."/>
            <person name="Yoshida K."/>
            <person name="Zdobnov E."/>
            <person name="Zhang P."/>
            <person name="Zhang Y."/>
            <person name="Zimin A.V."/>
            <person name="Baldwin J."/>
            <person name="Abdouelleil A."/>
            <person name="Abdulkadir J."/>
            <person name="Abebe A."/>
            <person name="Abera B."/>
            <person name="Abreu J."/>
            <person name="Acer S.C."/>
            <person name="Aftuck L."/>
            <person name="Alexander A."/>
            <person name="An P."/>
            <person name="Anderson E."/>
            <person name="Anderson S."/>
            <person name="Arachi H."/>
            <person name="Azer M."/>
            <person name="Bachantsang P."/>
            <person name="Barry A."/>
            <person name="Bayul T."/>
            <person name="Berlin A."/>
            <person name="Bessette D."/>
            <person name="Bloom T."/>
            <person name="Blye J."/>
            <person name="Boguslavskiy L."/>
            <person name="Bonnet C."/>
            <person name="Boukhgalter B."/>
            <person name="Bourzgui I."/>
            <person name="Brown A."/>
            <person name="Cahill P."/>
            <person name="Channer S."/>
            <person name="Cheshatsang Y."/>
            <person name="Chuda L."/>
            <person name="Citroen M."/>
            <person name="Collymore A."/>
            <person name="Cooke P."/>
            <person name="Costello M."/>
            <person name="D'Aco K."/>
            <person name="Daza R."/>
            <person name="De Haan G."/>
            <person name="DeGray S."/>
            <person name="DeMaso C."/>
            <person name="Dhargay N."/>
            <person name="Dooley K."/>
            <person name="Dooley E."/>
            <person name="Doricent M."/>
            <person name="Dorje P."/>
            <person name="Dorjee K."/>
            <person name="Dupes A."/>
            <person name="Elong R."/>
            <person name="Falk J."/>
            <person name="Farina A."/>
            <person name="Faro S."/>
            <person name="Ferguson D."/>
            <person name="Fisher S."/>
            <person name="Foley C.D."/>
            <person name="Franke A."/>
            <person name="Friedrich D."/>
            <person name="Gadbois L."/>
            <person name="Gearin G."/>
            <person name="Gearin C.R."/>
            <person name="Giannoukos G."/>
            <person name="Goode T."/>
            <person name="Graham J."/>
            <person name="Grandbois E."/>
            <person name="Grewal S."/>
            <person name="Gyaltsen K."/>
            <person name="Hafez N."/>
            <person name="Hagos B."/>
            <person name="Hall J."/>
            <person name="Henson C."/>
            <person name="Hollinger A."/>
            <person name="Honan T."/>
            <person name="Huard M.D."/>
            <person name="Hughes L."/>
            <person name="Hurhula B."/>
            <person name="Husby M.E."/>
            <person name="Kamat A."/>
            <person name="Kanga B."/>
            <person name="Kashin S."/>
            <person name="Khazanovich D."/>
            <person name="Kisner P."/>
            <person name="Lance K."/>
            <person name="Lara M."/>
            <person name="Lee W."/>
            <person name="Lennon N."/>
            <person name="Letendre F."/>
            <person name="LeVine R."/>
            <person name="Lipovsky A."/>
            <person name="Liu X."/>
            <person name="Liu J."/>
            <person name="Liu S."/>
            <person name="Lokyitsang T."/>
            <person name="Lokyitsang Y."/>
            <person name="Lubonja R."/>
            <person name="Lui A."/>
            <person name="MacDonald P."/>
            <person name="Magnisalis V."/>
            <person name="Maru K."/>
            <person name="Matthews C."/>
            <person name="McCusker W."/>
            <person name="McDonough S."/>
            <person name="Mehta T."/>
            <person name="Meldrim J."/>
            <person name="Meneus L."/>
            <person name="Mihai O."/>
            <person name="Mihalev A."/>
            <person name="Mihova T."/>
            <person name="Mittelman R."/>
            <person name="Mlenga V."/>
            <person name="Montmayeur A."/>
            <person name="Mulrain L."/>
            <person name="Navidi A."/>
            <person name="Naylor J."/>
            <person name="Negash T."/>
            <person name="Nguyen T."/>
            <person name="Nguyen N."/>
            <person name="Nicol R."/>
            <person name="Norbu C."/>
            <person name="Norbu N."/>
            <person name="Novod N."/>
            <person name="O'Neill B."/>
            <person name="Osman S."/>
            <person name="Markiewicz E."/>
            <person name="Oyono O.L."/>
            <person name="Patti C."/>
            <person name="Phunkhang P."/>
            <person name="Pierre F."/>
            <person name="Priest M."/>
            <person name="Raghuraman S."/>
            <person name="Rege F."/>
            <person name="Reyes R."/>
            <person name="Rise C."/>
            <person name="Rogov P."/>
            <person name="Ross K."/>
            <person name="Ryan E."/>
            <person name="Settipalli S."/>
            <person name="Shea T."/>
            <person name="Sherpa N."/>
            <person name="Shi L."/>
            <person name="Shih D."/>
            <person name="Sparrow T."/>
            <person name="Spaulding J."/>
            <person name="Stalker J."/>
            <person name="Stange-Thomann N."/>
            <person name="Stavropoulos S."/>
            <person name="Stone C."/>
            <person name="Strader C."/>
            <person name="Tesfaye S."/>
            <person name="Thomson T."/>
            <person name="Thoulutsang Y."/>
            <person name="Thoulutsang D."/>
            <person name="Topham K."/>
            <person name="Topping I."/>
            <person name="Tsamla T."/>
            <person name="Vassiliev H."/>
            <person name="Vo A."/>
            <person name="Wangchuk T."/>
            <person name="Wangdi T."/>
            <person name="Weiand M."/>
            <person name="Wilkinson J."/>
            <person name="Wilson A."/>
            <person name="Yadav S."/>
            <person name="Young G."/>
            <person name="Yu Q."/>
            <person name="Zembek L."/>
            <person name="Zhong D."/>
            <person name="Zimmer A."/>
            <person name="Zwirko Z."/>
            <person name="Jaffe D.B."/>
            <person name="Alvarez P."/>
            <person name="Brockman W."/>
            <person name="Butler J."/>
            <person name="Chin C."/>
            <person name="Gnerre S."/>
            <person name="Grabherr M."/>
            <person name="Kleber M."/>
            <person name="Mauceli E."/>
            <person name="MacCallum I."/>
        </authorList>
    </citation>
    <scope>NUCLEOTIDE SEQUENCE [LARGE SCALE GENOMIC DNA]</scope>
    <source>
        <strain evidence="3">Tucson 14030-0811.24</strain>
    </source>
</reference>
<evidence type="ECO:0000313" key="3">
    <source>
        <dbReference type="Proteomes" id="UP000007798"/>
    </source>
</evidence>
<protein>
    <recommendedName>
        <fullName evidence="1">DUF4777 domain-containing protein</fullName>
    </recommendedName>
</protein>